<name>A0A8T1V293_9STRA</name>
<feature type="compositionally biased region" description="Basic and acidic residues" evidence="1">
    <location>
        <begin position="15"/>
        <end position="29"/>
    </location>
</feature>
<protein>
    <submittedName>
        <fullName evidence="2">Uncharacterized protein</fullName>
    </submittedName>
</protein>
<feature type="region of interest" description="Disordered" evidence="1">
    <location>
        <begin position="1"/>
        <end position="79"/>
    </location>
</feature>
<dbReference type="VEuPathDB" id="FungiDB:PC110_g5188"/>
<proteinExistence type="predicted"/>
<dbReference type="Proteomes" id="UP000688947">
    <property type="component" value="Unassembled WGS sequence"/>
</dbReference>
<evidence type="ECO:0000256" key="1">
    <source>
        <dbReference type="SAM" id="MobiDB-lite"/>
    </source>
</evidence>
<feature type="compositionally biased region" description="Polar residues" evidence="1">
    <location>
        <begin position="44"/>
        <end position="62"/>
    </location>
</feature>
<accession>A0A8T1V293</accession>
<sequence>MAERSFPDDMLSDSYHSDAYHPDSDHSDLDQSGTSSHDVGGMSDVSSGHTEIIPRQSSNLDSQVRDGHQVEVGEEDDGFVLPDGVEAVPGSRSVNYQGYPYSFYHGGFTRSYRCSAYRCTHCLAKLYVSRMGVDVQGRHNLIAFPICARCRMGLPQPSSTGSTKCF</sequence>
<gene>
    <name evidence="2" type="ORF">JG687_00000598</name>
</gene>
<reference evidence="2" key="1">
    <citation type="submission" date="2021-01" db="EMBL/GenBank/DDBJ databases">
        <title>Phytophthora aleatoria, a newly-described species from Pinus radiata is distinct from Phytophthora cactorum isolates based on comparative genomics.</title>
        <authorList>
            <person name="Mcdougal R."/>
            <person name="Panda P."/>
            <person name="Williams N."/>
            <person name="Studholme D.J."/>
        </authorList>
    </citation>
    <scope>NUCLEOTIDE SEQUENCE</scope>
    <source>
        <strain evidence="2">NZFS 3830</strain>
    </source>
</reference>
<organism evidence="2 3">
    <name type="scientific">Phytophthora cactorum</name>
    <dbReference type="NCBI Taxonomy" id="29920"/>
    <lineage>
        <taxon>Eukaryota</taxon>
        <taxon>Sar</taxon>
        <taxon>Stramenopiles</taxon>
        <taxon>Oomycota</taxon>
        <taxon>Peronosporomycetes</taxon>
        <taxon>Peronosporales</taxon>
        <taxon>Peronosporaceae</taxon>
        <taxon>Phytophthora</taxon>
    </lineage>
</organism>
<comment type="caution">
    <text evidence="2">The sequence shown here is derived from an EMBL/GenBank/DDBJ whole genome shotgun (WGS) entry which is preliminary data.</text>
</comment>
<dbReference type="OrthoDB" id="10424184at2759"/>
<dbReference type="AlphaFoldDB" id="A0A8T1V293"/>
<evidence type="ECO:0000313" key="3">
    <source>
        <dbReference type="Proteomes" id="UP000688947"/>
    </source>
</evidence>
<evidence type="ECO:0000313" key="2">
    <source>
        <dbReference type="EMBL" id="KAG6973999.1"/>
    </source>
</evidence>
<dbReference type="EMBL" id="JAENGZ010000012">
    <property type="protein sequence ID" value="KAG6973999.1"/>
    <property type="molecule type" value="Genomic_DNA"/>
</dbReference>